<dbReference type="PIRSF" id="PIRSF000390">
    <property type="entry name" value="PLP_StrS"/>
    <property type="match status" value="1"/>
</dbReference>
<dbReference type="PANTHER" id="PTHR30244:SF34">
    <property type="entry name" value="DTDP-4-AMINO-4,6-DIDEOXYGALACTOSE TRANSAMINASE"/>
    <property type="match status" value="1"/>
</dbReference>
<dbReference type="EMBL" id="JBHTGQ010000010">
    <property type="protein sequence ID" value="MFC7749156.1"/>
    <property type="molecule type" value="Genomic_DNA"/>
</dbReference>
<comment type="similarity">
    <text evidence="1">Belongs to the DegT/DnrJ/EryC1 family.</text>
</comment>
<name>A0ABW2V1I1_9BACL</name>
<dbReference type="Gene3D" id="3.90.1150.10">
    <property type="entry name" value="Aspartate Aminotransferase, domain 1"/>
    <property type="match status" value="1"/>
</dbReference>
<dbReference type="RefSeq" id="WP_138788930.1">
    <property type="nucleotide sequence ID" value="NZ_JBHTGQ010000010.1"/>
</dbReference>
<dbReference type="SUPFAM" id="SSF53383">
    <property type="entry name" value="PLP-dependent transferases"/>
    <property type="match status" value="1"/>
</dbReference>
<reference evidence="3" key="1">
    <citation type="journal article" date="2019" name="Int. J. Syst. Evol. Microbiol.">
        <title>The Global Catalogue of Microorganisms (GCM) 10K type strain sequencing project: providing services to taxonomists for standard genome sequencing and annotation.</title>
        <authorList>
            <consortium name="The Broad Institute Genomics Platform"/>
            <consortium name="The Broad Institute Genome Sequencing Center for Infectious Disease"/>
            <person name="Wu L."/>
            <person name="Ma J."/>
        </authorList>
    </citation>
    <scope>NUCLEOTIDE SEQUENCE [LARGE SCALE GENOMIC DNA]</scope>
    <source>
        <strain evidence="3">JCM 18657</strain>
    </source>
</reference>
<protein>
    <submittedName>
        <fullName evidence="2">DegT/DnrJ/EryC1/StrS family aminotransferase</fullName>
    </submittedName>
</protein>
<accession>A0ABW2V1I1</accession>
<dbReference type="InterPro" id="IPR015421">
    <property type="entry name" value="PyrdxlP-dep_Trfase_major"/>
</dbReference>
<dbReference type="Pfam" id="PF01041">
    <property type="entry name" value="DegT_DnrJ_EryC1"/>
    <property type="match status" value="1"/>
</dbReference>
<comment type="caution">
    <text evidence="2">The sequence shown here is derived from an EMBL/GenBank/DDBJ whole genome shotgun (WGS) entry which is preliminary data.</text>
</comment>
<keyword evidence="2" id="KW-0032">Aminotransferase</keyword>
<organism evidence="2 3">
    <name type="scientific">Paenibacillus thermoaerophilus</name>
    <dbReference type="NCBI Taxonomy" id="1215385"/>
    <lineage>
        <taxon>Bacteria</taxon>
        <taxon>Bacillati</taxon>
        <taxon>Bacillota</taxon>
        <taxon>Bacilli</taxon>
        <taxon>Bacillales</taxon>
        <taxon>Paenibacillaceae</taxon>
        <taxon>Paenibacillus</taxon>
    </lineage>
</organism>
<evidence type="ECO:0000313" key="3">
    <source>
        <dbReference type="Proteomes" id="UP001596528"/>
    </source>
</evidence>
<dbReference type="Gene3D" id="3.40.640.10">
    <property type="entry name" value="Type I PLP-dependent aspartate aminotransferase-like (Major domain)"/>
    <property type="match status" value="1"/>
</dbReference>
<keyword evidence="3" id="KW-1185">Reference proteome</keyword>
<dbReference type="InterPro" id="IPR015422">
    <property type="entry name" value="PyrdxlP-dep_Trfase_small"/>
</dbReference>
<evidence type="ECO:0000256" key="1">
    <source>
        <dbReference type="RuleBase" id="RU004508"/>
    </source>
</evidence>
<sequence>MGIQLFVPTFRVDECLEEIRECLEKGWTGLGYKTVEIEEKWKEYTGLPHAHFLNSATVGLSLALKILKLEEGWQDDAEVITTPLTFVSTNHAILYEGLQPVFADVDQYLCLDPIDVEKKITSRTKAVLFVGIGGNTGQYNKIVELCRKYNLKLILDAAHMAGTRQNGVVPGAEADVVVYSFQAVKNLPTADSGMICFKEQRHDEICRKLTWLGINKDTYARSNDKGAYKWKYDVEYVGYKYHGNSIMAAIGLVQLKYLDQDNAYRRQLASWYDSAFDGHHDYIKPIAVAPGCESSRHLYVIEVNNRDNLLLALNECEIYPGVHYRDNTDYRMYAYAKGTCPNSHRLSERILSLPMHLRMTKKDVDYVAEKVIQYAGRG</sequence>
<dbReference type="GO" id="GO:0008483">
    <property type="term" value="F:transaminase activity"/>
    <property type="evidence" value="ECO:0007669"/>
    <property type="project" value="UniProtKB-KW"/>
</dbReference>
<dbReference type="InterPro" id="IPR000653">
    <property type="entry name" value="DegT/StrS_aminotransferase"/>
</dbReference>
<dbReference type="InterPro" id="IPR015424">
    <property type="entry name" value="PyrdxlP-dep_Trfase"/>
</dbReference>
<dbReference type="Proteomes" id="UP001596528">
    <property type="component" value="Unassembled WGS sequence"/>
</dbReference>
<evidence type="ECO:0000313" key="2">
    <source>
        <dbReference type="EMBL" id="MFC7749156.1"/>
    </source>
</evidence>
<keyword evidence="1" id="KW-0663">Pyridoxal phosphate</keyword>
<gene>
    <name evidence="2" type="ORF">ACFQWB_04245</name>
</gene>
<dbReference type="CDD" id="cd00616">
    <property type="entry name" value="AHBA_syn"/>
    <property type="match status" value="1"/>
</dbReference>
<keyword evidence="2" id="KW-0808">Transferase</keyword>
<proteinExistence type="inferred from homology"/>
<dbReference type="PANTHER" id="PTHR30244">
    <property type="entry name" value="TRANSAMINASE"/>
    <property type="match status" value="1"/>
</dbReference>